<gene>
    <name evidence="3" type="ORF">GCM10010502_19500</name>
    <name evidence="4" type="ORF">HS99_0017580</name>
</gene>
<evidence type="ECO:0000313" key="3">
    <source>
        <dbReference type="EMBL" id="GGU68609.1"/>
    </source>
</evidence>
<keyword evidence="5" id="KW-1185">Reference proteome</keyword>
<protein>
    <recommendedName>
        <fullName evidence="6">Bacterial Ig domain-containing protein</fullName>
    </recommendedName>
</protein>
<dbReference type="AlphaFoldDB" id="A0A1E7MVN0"/>
<dbReference type="EMBL" id="BMUB01000004">
    <property type="protein sequence ID" value="GGU68609.1"/>
    <property type="molecule type" value="Genomic_DNA"/>
</dbReference>
<feature type="chain" id="PRO_5036018404" description="Bacterial Ig domain-containing protein" evidence="2">
    <location>
        <begin position="31"/>
        <end position="155"/>
    </location>
</feature>
<comment type="caution">
    <text evidence="4">The sequence shown here is derived from an EMBL/GenBank/DDBJ whole genome shotgun (WGS) entry which is preliminary data.</text>
</comment>
<feature type="region of interest" description="Disordered" evidence="1">
    <location>
        <begin position="38"/>
        <end position="57"/>
    </location>
</feature>
<accession>A0A8H9LKX5</accession>
<organism evidence="4 5">
    <name type="scientific">Kitasatospora aureofaciens</name>
    <name type="common">Streptomyces aureofaciens</name>
    <dbReference type="NCBI Taxonomy" id="1894"/>
    <lineage>
        <taxon>Bacteria</taxon>
        <taxon>Bacillati</taxon>
        <taxon>Actinomycetota</taxon>
        <taxon>Actinomycetes</taxon>
        <taxon>Kitasatosporales</taxon>
        <taxon>Streptomycetaceae</taxon>
        <taxon>Kitasatospora</taxon>
    </lineage>
</organism>
<evidence type="ECO:0000313" key="4">
    <source>
        <dbReference type="EMBL" id="OEV32489.1"/>
    </source>
</evidence>
<feature type="signal peptide" evidence="2">
    <location>
        <begin position="1"/>
        <end position="30"/>
    </location>
</feature>
<dbReference type="Proteomes" id="UP000037395">
    <property type="component" value="Unassembled WGS sequence"/>
</dbReference>
<feature type="compositionally biased region" description="Low complexity" evidence="1">
    <location>
        <begin position="38"/>
        <end position="48"/>
    </location>
</feature>
<accession>A0A1E7MVN0</accession>
<proteinExistence type="predicted"/>
<dbReference type="Proteomes" id="UP000610124">
    <property type="component" value="Unassembled WGS sequence"/>
</dbReference>
<keyword evidence="2" id="KW-0732">Signal</keyword>
<name>A0A1E7MVN0_KITAU</name>
<reference evidence="5" key="3">
    <citation type="submission" date="2016-08" db="EMBL/GenBank/DDBJ databases">
        <title>Sequencing, assembly and comparative genomics of S. aureofaciens ATCC 10762.</title>
        <authorList>
            <person name="Gradnigo J.S."/>
            <person name="Johnson N."/>
            <person name="Somerville G.A."/>
        </authorList>
    </citation>
    <scope>NUCLEOTIDE SEQUENCE [LARGE SCALE GENOMIC DNA]</scope>
    <source>
        <strain evidence="5">ATCC 10762 / DSM 40127 / CCM 3239 / JCM 4008 / LMG 5968 / NBRC 12843 / NCIMB 8234 / A-377</strain>
    </source>
</reference>
<evidence type="ECO:0000256" key="2">
    <source>
        <dbReference type="SAM" id="SignalP"/>
    </source>
</evidence>
<dbReference type="EMBL" id="JPRF03000097">
    <property type="protein sequence ID" value="OEV32489.1"/>
    <property type="molecule type" value="Genomic_DNA"/>
</dbReference>
<sequence>MIVTKRNSLRLAAVAALGALFLGTAGTAMAAAPAATDPDPVAATATAPAPAPAPAPVASAPVASVSAGITAKPSVTSVQAWQLFRVTGTTTGLEAGSTVTLQQKQHGTWVTLPASVHTTRNGSYSLGVKLGIKGLNELRIVSGNTASPVFTVTVR</sequence>
<evidence type="ECO:0000256" key="1">
    <source>
        <dbReference type="SAM" id="MobiDB-lite"/>
    </source>
</evidence>
<evidence type="ECO:0008006" key="6">
    <source>
        <dbReference type="Google" id="ProtNLM"/>
    </source>
</evidence>
<evidence type="ECO:0000313" key="5">
    <source>
        <dbReference type="Proteomes" id="UP000037395"/>
    </source>
</evidence>
<reference evidence="4 5" key="2">
    <citation type="submission" date="2014-07" db="EMBL/GenBank/DDBJ databases">
        <authorList>
            <person name="Zhang J.E."/>
            <person name="Yang H."/>
            <person name="Guo J."/>
            <person name="Deng Z."/>
            <person name="Luo H."/>
            <person name="Luo M."/>
            <person name="Zhao B."/>
        </authorList>
    </citation>
    <scope>NUCLEOTIDE SEQUENCE [LARGE SCALE GENOMIC DNA]</scope>
    <source>
        <strain evidence="4">ATCC 10762</strain>
        <strain evidence="5">ATCC 10762 / DSM 40127 / CCM 3239 / JCM 4008 / LMG 5968 / NBRC 12843 / NCIMB 8234 / A-377</strain>
    </source>
</reference>
<reference evidence="3" key="1">
    <citation type="journal article" date="2014" name="Int. J. Syst. Evol. Microbiol.">
        <title>Complete genome sequence of Corynebacterium casei LMG S-19264T (=DSM 44701T), isolated from a smear-ripened cheese.</title>
        <authorList>
            <consortium name="US DOE Joint Genome Institute (JGI-PGF)"/>
            <person name="Walter F."/>
            <person name="Albersmeier A."/>
            <person name="Kalinowski J."/>
            <person name="Ruckert C."/>
        </authorList>
    </citation>
    <scope>NUCLEOTIDE SEQUENCE</scope>
    <source>
        <strain evidence="3">JCM 4434</strain>
    </source>
</reference>
<reference evidence="4" key="4">
    <citation type="submission" date="2016-08" db="EMBL/GenBank/DDBJ databases">
        <title>Sequencing, Assembly and Comparative Genomics of S. aureofaciens ATCC 10762.</title>
        <authorList>
            <person name="Gradnigo J.S."/>
            <person name="Johnson N."/>
            <person name="Somerville G.A."/>
        </authorList>
    </citation>
    <scope>NUCLEOTIDE SEQUENCE [LARGE SCALE GENOMIC DNA]</scope>
    <source>
        <strain evidence="4">ATCC 10762</strain>
    </source>
</reference>
<reference evidence="3" key="5">
    <citation type="submission" date="2020-09" db="EMBL/GenBank/DDBJ databases">
        <authorList>
            <person name="Sun Q."/>
            <person name="Ohkuma M."/>
        </authorList>
    </citation>
    <scope>NUCLEOTIDE SEQUENCE</scope>
    <source>
        <strain evidence="3">JCM 4434</strain>
    </source>
</reference>